<evidence type="ECO:0000256" key="1">
    <source>
        <dbReference type="ARBA" id="ARBA00004123"/>
    </source>
</evidence>
<dbReference type="InterPro" id="IPR013088">
    <property type="entry name" value="Znf_NHR/GATA"/>
</dbReference>
<feature type="compositionally biased region" description="Polar residues" evidence="12">
    <location>
        <begin position="292"/>
        <end position="322"/>
    </location>
</feature>
<feature type="region of interest" description="Disordered" evidence="12">
    <location>
        <begin position="288"/>
        <end position="322"/>
    </location>
</feature>
<evidence type="ECO:0000256" key="11">
    <source>
        <dbReference type="RuleBase" id="RU004334"/>
    </source>
</evidence>
<keyword evidence="10 11" id="KW-0539">Nucleus</keyword>
<dbReference type="SUPFAM" id="SSF48508">
    <property type="entry name" value="Nuclear receptor ligand-binding domain"/>
    <property type="match status" value="1"/>
</dbReference>
<dbReference type="Proteomes" id="UP000752171">
    <property type="component" value="Unassembled WGS sequence"/>
</dbReference>
<evidence type="ECO:0000256" key="10">
    <source>
        <dbReference type="ARBA" id="ARBA00023242"/>
    </source>
</evidence>
<evidence type="ECO:0000313" key="16">
    <source>
        <dbReference type="Proteomes" id="UP000752171"/>
    </source>
</evidence>
<dbReference type="InterPro" id="IPR048246">
    <property type="entry name" value="NR2C1/2-like_LBD"/>
</dbReference>
<evidence type="ECO:0000256" key="12">
    <source>
        <dbReference type="SAM" id="MobiDB-lite"/>
    </source>
</evidence>
<dbReference type="SMART" id="SM00430">
    <property type="entry name" value="HOLI"/>
    <property type="match status" value="1"/>
</dbReference>
<keyword evidence="7 11" id="KW-0238">DNA-binding</keyword>
<gene>
    <name evidence="15" type="primary">NR2C1-B</name>
    <name evidence="15" type="ORF">AMEX_G3157</name>
</gene>
<dbReference type="GO" id="GO:0043565">
    <property type="term" value="F:sequence-specific DNA binding"/>
    <property type="evidence" value="ECO:0007669"/>
    <property type="project" value="InterPro"/>
</dbReference>
<feature type="domain" description="NR LBD" evidence="14">
    <location>
        <begin position="344"/>
        <end position="585"/>
    </location>
</feature>
<dbReference type="InterPro" id="IPR048245">
    <property type="entry name" value="NR2C1/2-like_DBD"/>
</dbReference>
<keyword evidence="5 11" id="KW-0862">Zinc</keyword>
<protein>
    <submittedName>
        <fullName evidence="15">Nuclear receptor subfamily 2 group C member 1</fullName>
    </submittedName>
</protein>
<evidence type="ECO:0000313" key="15">
    <source>
        <dbReference type="EMBL" id="KAG9280449.1"/>
    </source>
</evidence>
<evidence type="ECO:0000256" key="6">
    <source>
        <dbReference type="ARBA" id="ARBA00023015"/>
    </source>
</evidence>
<evidence type="ECO:0000256" key="4">
    <source>
        <dbReference type="ARBA" id="ARBA00022771"/>
    </source>
</evidence>
<dbReference type="PROSITE" id="PS51030">
    <property type="entry name" value="NUCLEAR_REC_DBD_2"/>
    <property type="match status" value="1"/>
</dbReference>
<evidence type="ECO:0000256" key="7">
    <source>
        <dbReference type="ARBA" id="ARBA00023125"/>
    </source>
</evidence>
<dbReference type="PRINTS" id="PR00398">
    <property type="entry name" value="STRDHORMONER"/>
</dbReference>
<dbReference type="InterPro" id="IPR000536">
    <property type="entry name" value="Nucl_hrmn_rcpt_lig-bd"/>
</dbReference>
<dbReference type="Gene3D" id="3.30.50.10">
    <property type="entry name" value="Erythroid Transcription Factor GATA-1, subunit A"/>
    <property type="match status" value="1"/>
</dbReference>
<dbReference type="InterPro" id="IPR035500">
    <property type="entry name" value="NHR-like_dom_sf"/>
</dbReference>
<comment type="similarity">
    <text evidence="2">Belongs to the nuclear hormone receptor family. NR2 subfamily.</text>
</comment>
<dbReference type="CDD" id="cd06952">
    <property type="entry name" value="NR_LBD_TR2_like"/>
    <property type="match status" value="1"/>
</dbReference>
<evidence type="ECO:0000256" key="8">
    <source>
        <dbReference type="ARBA" id="ARBA00023163"/>
    </source>
</evidence>
<dbReference type="SUPFAM" id="SSF57716">
    <property type="entry name" value="Glucocorticoid receptor-like (DNA-binding domain)"/>
    <property type="match status" value="1"/>
</dbReference>
<keyword evidence="3 11" id="KW-0479">Metal-binding</keyword>
<dbReference type="PROSITE" id="PS00031">
    <property type="entry name" value="NUCLEAR_REC_DBD_1"/>
    <property type="match status" value="1"/>
</dbReference>
<keyword evidence="4 11" id="KW-0863">Zinc-finger</keyword>
<name>A0A8T2M8N0_ASTMX</name>
<evidence type="ECO:0000256" key="9">
    <source>
        <dbReference type="ARBA" id="ARBA00023170"/>
    </source>
</evidence>
<dbReference type="PROSITE" id="PS51843">
    <property type="entry name" value="NR_LBD"/>
    <property type="match status" value="1"/>
</dbReference>
<comment type="subcellular location">
    <subcellularLocation>
        <location evidence="1 11">Nucleus</location>
    </subcellularLocation>
</comment>
<dbReference type="AlphaFoldDB" id="A0A8T2M8N0"/>
<dbReference type="PANTHER" id="PTHR24083">
    <property type="entry name" value="NUCLEAR HORMONE RECEPTOR"/>
    <property type="match status" value="1"/>
</dbReference>
<dbReference type="EMBL" id="JAICCE010000002">
    <property type="protein sequence ID" value="KAG9280449.1"/>
    <property type="molecule type" value="Genomic_DNA"/>
</dbReference>
<evidence type="ECO:0000259" key="13">
    <source>
        <dbReference type="PROSITE" id="PS51030"/>
    </source>
</evidence>
<dbReference type="FunFam" id="3.30.50.10:FF:000015">
    <property type="entry name" value="Nuclear receptor subfamily 2, group C, member 1"/>
    <property type="match status" value="1"/>
</dbReference>
<dbReference type="InterPro" id="IPR050274">
    <property type="entry name" value="Nuclear_hormone_rcpt_NR2"/>
</dbReference>
<dbReference type="OrthoDB" id="10024684at2759"/>
<keyword evidence="9 11" id="KW-0675">Receptor</keyword>
<dbReference type="GO" id="GO:0008270">
    <property type="term" value="F:zinc ion binding"/>
    <property type="evidence" value="ECO:0007669"/>
    <property type="project" value="UniProtKB-KW"/>
</dbReference>
<accession>A0A8T2M8N0</accession>
<dbReference type="FunFam" id="1.10.565.10:FF:000012">
    <property type="entry name" value="Nuclear receptor subfamily 2 group C member 1"/>
    <property type="match status" value="1"/>
</dbReference>
<reference evidence="15 16" key="1">
    <citation type="submission" date="2021-07" db="EMBL/GenBank/DDBJ databases">
        <authorList>
            <person name="Imarazene B."/>
            <person name="Zahm M."/>
            <person name="Klopp C."/>
            <person name="Cabau C."/>
            <person name="Beille S."/>
            <person name="Jouanno E."/>
            <person name="Castinel A."/>
            <person name="Lluch J."/>
            <person name="Gil L."/>
            <person name="Kuchtly C."/>
            <person name="Lopez Roques C."/>
            <person name="Donnadieu C."/>
            <person name="Parrinello H."/>
            <person name="Journot L."/>
            <person name="Du K."/>
            <person name="Schartl M."/>
            <person name="Retaux S."/>
            <person name="Guiguen Y."/>
        </authorList>
    </citation>
    <scope>NUCLEOTIDE SEQUENCE [LARGE SCALE GENOMIC DNA]</scope>
    <source>
        <strain evidence="15">Pach_M1</strain>
        <tissue evidence="15">Testis</tissue>
    </source>
</reference>
<evidence type="ECO:0000259" key="14">
    <source>
        <dbReference type="PROSITE" id="PS51843"/>
    </source>
</evidence>
<organism evidence="15 16">
    <name type="scientific">Astyanax mexicanus</name>
    <name type="common">Blind cave fish</name>
    <name type="synonym">Astyanax fasciatus mexicanus</name>
    <dbReference type="NCBI Taxonomy" id="7994"/>
    <lineage>
        <taxon>Eukaryota</taxon>
        <taxon>Metazoa</taxon>
        <taxon>Chordata</taxon>
        <taxon>Craniata</taxon>
        <taxon>Vertebrata</taxon>
        <taxon>Euteleostomi</taxon>
        <taxon>Actinopterygii</taxon>
        <taxon>Neopterygii</taxon>
        <taxon>Teleostei</taxon>
        <taxon>Ostariophysi</taxon>
        <taxon>Characiformes</taxon>
        <taxon>Characoidei</taxon>
        <taxon>Acestrorhamphidae</taxon>
        <taxon>Acestrorhamphinae</taxon>
        <taxon>Astyanax</taxon>
    </lineage>
</organism>
<keyword evidence="6 11" id="KW-0805">Transcription regulation</keyword>
<evidence type="ECO:0000256" key="5">
    <source>
        <dbReference type="ARBA" id="ARBA00022833"/>
    </source>
</evidence>
<proteinExistence type="inferred from homology"/>
<evidence type="ECO:0000256" key="2">
    <source>
        <dbReference type="ARBA" id="ARBA00006421"/>
    </source>
</evidence>
<dbReference type="SMART" id="SM00399">
    <property type="entry name" value="ZnF_C4"/>
    <property type="match status" value="1"/>
</dbReference>
<comment type="caution">
    <text evidence="15">The sequence shown here is derived from an EMBL/GenBank/DDBJ whole genome shotgun (WGS) entry which is preliminary data.</text>
</comment>
<feature type="domain" description="Nuclear receptor" evidence="13">
    <location>
        <begin position="110"/>
        <end position="185"/>
    </location>
</feature>
<dbReference type="PRINTS" id="PR00047">
    <property type="entry name" value="STROIDFINGER"/>
</dbReference>
<dbReference type="GO" id="GO:0003700">
    <property type="term" value="F:DNA-binding transcription factor activity"/>
    <property type="evidence" value="ECO:0007669"/>
    <property type="project" value="InterPro"/>
</dbReference>
<dbReference type="Gene3D" id="1.10.565.10">
    <property type="entry name" value="Retinoid X Receptor"/>
    <property type="match status" value="1"/>
</dbReference>
<dbReference type="Pfam" id="PF00104">
    <property type="entry name" value="Hormone_recep"/>
    <property type="match status" value="1"/>
</dbReference>
<dbReference type="InterPro" id="IPR001628">
    <property type="entry name" value="Znf_hrmn_rcpt"/>
</dbReference>
<dbReference type="Pfam" id="PF00105">
    <property type="entry name" value="zf-C4"/>
    <property type="match status" value="1"/>
</dbReference>
<keyword evidence="8 11" id="KW-0804">Transcription</keyword>
<dbReference type="GO" id="GO:0005634">
    <property type="term" value="C:nucleus"/>
    <property type="evidence" value="ECO:0007669"/>
    <property type="project" value="UniProtKB-SubCell"/>
</dbReference>
<dbReference type="InterPro" id="IPR001723">
    <property type="entry name" value="Nuclear_hrmn_rcpt"/>
</dbReference>
<evidence type="ECO:0000256" key="3">
    <source>
        <dbReference type="ARBA" id="ARBA00022723"/>
    </source>
</evidence>
<sequence>MAGESPRIQLVSADGGLQIVTDQQLGQKVQIVTAYDQTGTGKQQFILANVDYPSQDKLLLKHEPSPGKVILTSADGSAVNQLLFASPELAGQQIQFVTEGPDQSPLKPVVEYCVVCGDKASGRHYGAVSCEGCKGFFKRSIRKNLVYTCRGSGECVINKHHRNRCQYCRLQRCMALGMKQDSVQCERKPVEVSREKPANCAPSIEKIYIRKNLCSPLAAMPTFVSDKETARSANLLDTNMLLNIQQSLSKLDNTIFIPSSPDQNDPCQGDLSTLANVVTSLAQISKNREVTDSSTDLSGMETMSNEDSSMTDVQPDEQNSGEVTQDYDSLTKVLHPDEVSGEAVEGSVVEEQSAALLDLDGPLLSEMHVPFKLMMPLPIPEFLNLNYICESASRLLFLSMHWARSIPAFQALGPENGITLIKACWNELFALGLAQCAQVMNVETILTAIVGHLQSSLEEEKLSAERVKQVMEHIWRMQEFCNSMSRVNPDAYEYAYLKAAVLFSPDYAGMDSSLQIDRFQEKAYMELQDYVSRVYPEDTYRLSKLLLRLPALRLMSAAITEELFFTGLIGNVQIDSIIPYILKMDSTDYNSQSVSITE</sequence>
<dbReference type="CDD" id="cd06967">
    <property type="entry name" value="NR_DBD_TR2_like"/>
    <property type="match status" value="1"/>
</dbReference>